<sequence>MPVYFRSVDLSKIIGRQIASYRKQKKISQEKLADLSDLHPDYIGKIERGERNPSIISILNILDVLQVPYGEFFSQIEK</sequence>
<name>A0A4D7JWP5_9BACT</name>
<evidence type="ECO:0000313" key="5">
    <source>
        <dbReference type="EMBL" id="QCK15225.1"/>
    </source>
</evidence>
<dbReference type="SMART" id="SM00530">
    <property type="entry name" value="HTH_XRE"/>
    <property type="match status" value="1"/>
</dbReference>
<dbReference type="OrthoDB" id="337567at2"/>
<evidence type="ECO:0000259" key="4">
    <source>
        <dbReference type="PROSITE" id="PS50943"/>
    </source>
</evidence>
<reference evidence="5 6" key="1">
    <citation type="submission" date="2018-04" db="EMBL/GenBank/DDBJ databases">
        <title>Complete genome uncultured novel isolate.</title>
        <authorList>
            <person name="Merlino G."/>
        </authorList>
    </citation>
    <scope>NUCLEOTIDE SEQUENCE [LARGE SCALE GENOMIC DNA]</scope>
    <source>
        <strain evidence="6">R1DC9</strain>
    </source>
</reference>
<dbReference type="InterPro" id="IPR010982">
    <property type="entry name" value="Lambda_DNA-bd_dom_sf"/>
</dbReference>
<dbReference type="InterPro" id="IPR001387">
    <property type="entry name" value="Cro/C1-type_HTH"/>
</dbReference>
<keyword evidence="2" id="KW-0238">DNA-binding</keyword>
<dbReference type="Gene3D" id="1.10.260.40">
    <property type="entry name" value="lambda repressor-like DNA-binding domains"/>
    <property type="match status" value="1"/>
</dbReference>
<organism evidence="5 6">
    <name type="scientific">Mangrovivirga cuniculi</name>
    <dbReference type="NCBI Taxonomy" id="2715131"/>
    <lineage>
        <taxon>Bacteria</taxon>
        <taxon>Pseudomonadati</taxon>
        <taxon>Bacteroidota</taxon>
        <taxon>Cytophagia</taxon>
        <taxon>Cytophagales</taxon>
        <taxon>Mangrovivirgaceae</taxon>
        <taxon>Mangrovivirga</taxon>
    </lineage>
</organism>
<dbReference type="GO" id="GO:0003700">
    <property type="term" value="F:DNA-binding transcription factor activity"/>
    <property type="evidence" value="ECO:0007669"/>
    <property type="project" value="TreeGrafter"/>
</dbReference>
<proteinExistence type="predicted"/>
<keyword evidence="6" id="KW-1185">Reference proteome</keyword>
<keyword evidence="1" id="KW-0805">Transcription regulation</keyword>
<accession>A0A4D7JWP5</accession>
<dbReference type="Proteomes" id="UP000298616">
    <property type="component" value="Chromosome"/>
</dbReference>
<dbReference type="EMBL" id="CP028923">
    <property type="protein sequence ID" value="QCK15225.1"/>
    <property type="molecule type" value="Genomic_DNA"/>
</dbReference>
<dbReference type="Pfam" id="PF01381">
    <property type="entry name" value="HTH_3"/>
    <property type="match status" value="1"/>
</dbReference>
<protein>
    <recommendedName>
        <fullName evidence="4">HTH cro/C1-type domain-containing protein</fullName>
    </recommendedName>
</protein>
<evidence type="ECO:0000256" key="2">
    <source>
        <dbReference type="ARBA" id="ARBA00023125"/>
    </source>
</evidence>
<feature type="domain" description="HTH cro/C1-type" evidence="4">
    <location>
        <begin position="18"/>
        <end position="72"/>
    </location>
</feature>
<dbReference type="InterPro" id="IPR050807">
    <property type="entry name" value="TransReg_Diox_bact_type"/>
</dbReference>
<dbReference type="CDD" id="cd00093">
    <property type="entry name" value="HTH_XRE"/>
    <property type="match status" value="1"/>
</dbReference>
<gene>
    <name evidence="5" type="ORF">DCC35_10945</name>
</gene>
<dbReference type="PROSITE" id="PS50943">
    <property type="entry name" value="HTH_CROC1"/>
    <property type="match status" value="1"/>
</dbReference>
<evidence type="ECO:0000256" key="1">
    <source>
        <dbReference type="ARBA" id="ARBA00023015"/>
    </source>
</evidence>
<dbReference type="AlphaFoldDB" id="A0A4D7JWP5"/>
<dbReference type="SUPFAM" id="SSF47413">
    <property type="entry name" value="lambda repressor-like DNA-binding domains"/>
    <property type="match status" value="1"/>
</dbReference>
<dbReference type="PANTHER" id="PTHR46797:SF23">
    <property type="entry name" value="HTH-TYPE TRANSCRIPTIONAL REGULATOR SUTR"/>
    <property type="match status" value="1"/>
</dbReference>
<keyword evidence="3" id="KW-0804">Transcription</keyword>
<dbReference type="KEGG" id="fpf:DCC35_10945"/>
<dbReference type="PANTHER" id="PTHR46797">
    <property type="entry name" value="HTH-TYPE TRANSCRIPTIONAL REGULATOR"/>
    <property type="match status" value="1"/>
</dbReference>
<evidence type="ECO:0000313" key="6">
    <source>
        <dbReference type="Proteomes" id="UP000298616"/>
    </source>
</evidence>
<dbReference type="GO" id="GO:0003677">
    <property type="term" value="F:DNA binding"/>
    <property type="evidence" value="ECO:0007669"/>
    <property type="project" value="UniProtKB-KW"/>
</dbReference>
<dbReference type="GO" id="GO:0005829">
    <property type="term" value="C:cytosol"/>
    <property type="evidence" value="ECO:0007669"/>
    <property type="project" value="TreeGrafter"/>
</dbReference>
<evidence type="ECO:0000256" key="3">
    <source>
        <dbReference type="ARBA" id="ARBA00023163"/>
    </source>
</evidence>